<proteinExistence type="predicted"/>
<feature type="domain" description="eCIS core" evidence="2">
    <location>
        <begin position="439"/>
        <end position="510"/>
    </location>
</feature>
<evidence type="ECO:0000313" key="4">
    <source>
        <dbReference type="Proteomes" id="UP000239203"/>
    </source>
</evidence>
<dbReference type="InterPro" id="IPR025295">
    <property type="entry name" value="eCIS_core_dom"/>
</dbReference>
<reference evidence="3 4" key="1">
    <citation type="submission" date="2018-02" db="EMBL/GenBank/DDBJ databases">
        <title>Genomic Encyclopedia of Archaeal and Bacterial Type Strains, Phase II (KMG-II): from individual species to whole genera.</title>
        <authorList>
            <person name="Goeker M."/>
        </authorList>
    </citation>
    <scope>NUCLEOTIDE SEQUENCE [LARGE SCALE GENOMIC DNA]</scope>
    <source>
        <strain evidence="3 4">YU 961-1</strain>
    </source>
</reference>
<organism evidence="3 4">
    <name type="scientific">Actinokineospora auranticolor</name>
    <dbReference type="NCBI Taxonomy" id="155976"/>
    <lineage>
        <taxon>Bacteria</taxon>
        <taxon>Bacillati</taxon>
        <taxon>Actinomycetota</taxon>
        <taxon>Actinomycetes</taxon>
        <taxon>Pseudonocardiales</taxon>
        <taxon>Pseudonocardiaceae</taxon>
        <taxon>Actinokineospora</taxon>
    </lineage>
</organism>
<dbReference type="Proteomes" id="UP000239203">
    <property type="component" value="Unassembled WGS sequence"/>
</dbReference>
<evidence type="ECO:0000259" key="2">
    <source>
        <dbReference type="Pfam" id="PF13699"/>
    </source>
</evidence>
<dbReference type="Pfam" id="PF13699">
    <property type="entry name" value="eCIS_core"/>
    <property type="match status" value="1"/>
</dbReference>
<dbReference type="AlphaFoldDB" id="A0A2S6GRA4"/>
<feature type="compositionally biased region" description="Low complexity" evidence="1">
    <location>
        <begin position="334"/>
        <end position="345"/>
    </location>
</feature>
<evidence type="ECO:0000313" key="3">
    <source>
        <dbReference type="EMBL" id="PPK67651.1"/>
    </source>
</evidence>
<name>A0A2S6GRA4_9PSEU</name>
<feature type="region of interest" description="Disordered" evidence="1">
    <location>
        <begin position="786"/>
        <end position="815"/>
    </location>
</feature>
<feature type="region of interest" description="Disordered" evidence="1">
    <location>
        <begin position="332"/>
        <end position="383"/>
    </location>
</feature>
<feature type="compositionally biased region" description="Basic and acidic residues" evidence="1">
    <location>
        <begin position="183"/>
        <end position="208"/>
    </location>
</feature>
<keyword evidence="4" id="KW-1185">Reference proteome</keyword>
<gene>
    <name evidence="3" type="ORF">CLV40_107317</name>
</gene>
<dbReference type="OrthoDB" id="9153660at2"/>
<dbReference type="EMBL" id="PTIX01000007">
    <property type="protein sequence ID" value="PPK67651.1"/>
    <property type="molecule type" value="Genomic_DNA"/>
</dbReference>
<sequence>MRWPFRREAPARREPVTAPPVVERARGEWVLLPPLRTATTGQAPLTVAPALGSEPLRGTMSSVLAGPGIHRVRVVSPTDERPGEPAARVEGLVTPLPVGDRARIRHDTDLPGGTPLVGRPVVGEVVEVSALTKATSDYVGEPRVAAEPYRAPGWMRYVPDWVTQAQTGGVPESPTPQSFAPVEEPKPKPVELAVRRDRPRPSLGESRRLGLGAPISRKPDPVGDAASVEEPPGQGEPSLSVDPVTPPTGTETSGSSSNDRATASDPGRTDFAHGVAEAVEASRGVDAAAPDRTEPTPTTDTKPSEASGLHQVTAAVVSVEPGTNLIYDRHATESVESGTTSSEPTAALGNNAPPVAPDPVHVGSGGSASRHDARPDSPGVEGATAVQAGAIGARTGVPGAAGGAPTTPLVHGLRGVPAKIDASRPQGMPTGVVVTRPPAELVDALRRRHRIDVADVPVYRGARVTAAAQAKDARAFTTQGAVFLPDTHDNPQTRGLLAHELVHVAQQRAHGHALPAENTPAGQLLEAEAQAAERWYAGEAGAVEPTISITGHATDLVHPTKSFTETQAQHARRSRVDPKPSSALDPDTRAEVGQIAERSARRVVEEWTNPVLERQRAQASEKPTFNRDARRVELTRELLTRLNDERADDDPVELDGFDLDRIEHLLDLEERAAGNRPATRTARSPQRPRKTPPGEVHEPVEQKFSHRLMQALAGQDPRSGFMGIHGVRPSDDEHGRRQTREKAQSTQPDAVQKKKPTQVDEHQDEERGADQVLADIGLVGHDFRSSLNPKNWFEPKPKATPKPQQPDQAEDADEIDIDRLDLDELSTRLYDRLRSRLRMELLIDRERAGLLTDFR</sequence>
<comment type="caution">
    <text evidence="3">The sequence shown here is derived from an EMBL/GenBank/DDBJ whole genome shotgun (WGS) entry which is preliminary data.</text>
</comment>
<feature type="compositionally biased region" description="Low complexity" evidence="1">
    <location>
        <begin position="247"/>
        <end position="257"/>
    </location>
</feature>
<feature type="region of interest" description="Disordered" evidence="1">
    <location>
        <begin position="716"/>
        <end position="768"/>
    </location>
</feature>
<feature type="compositionally biased region" description="Basic and acidic residues" evidence="1">
    <location>
        <begin position="728"/>
        <end position="743"/>
    </location>
</feature>
<feature type="region of interest" description="Disordered" evidence="1">
    <location>
        <begin position="560"/>
        <end position="593"/>
    </location>
</feature>
<feature type="region of interest" description="Disordered" evidence="1">
    <location>
        <begin position="165"/>
        <end position="309"/>
    </location>
</feature>
<evidence type="ECO:0000256" key="1">
    <source>
        <dbReference type="SAM" id="MobiDB-lite"/>
    </source>
</evidence>
<accession>A0A2S6GRA4</accession>
<feature type="compositionally biased region" description="Basic and acidic residues" evidence="1">
    <location>
        <begin position="757"/>
        <end position="768"/>
    </location>
</feature>
<protein>
    <submittedName>
        <fullName evidence="3">Uncharacterized protein DUF4157</fullName>
    </submittedName>
</protein>
<feature type="region of interest" description="Disordered" evidence="1">
    <location>
        <begin position="670"/>
        <end position="698"/>
    </location>
</feature>